<dbReference type="CDD" id="cd00102">
    <property type="entry name" value="IPT"/>
    <property type="match status" value="1"/>
</dbReference>
<dbReference type="Pfam" id="PF25021">
    <property type="entry name" value="TEN_NHL"/>
    <property type="match status" value="1"/>
</dbReference>
<proteinExistence type="predicted"/>
<dbReference type="InterPro" id="IPR056822">
    <property type="entry name" value="TEN_NHL"/>
</dbReference>
<dbReference type="InterPro" id="IPR014756">
    <property type="entry name" value="Ig_E-set"/>
</dbReference>
<feature type="repeat" description="NHL" evidence="2">
    <location>
        <begin position="225"/>
        <end position="256"/>
    </location>
</feature>
<evidence type="ECO:0000313" key="4">
    <source>
        <dbReference type="EMBL" id="QHT68806.1"/>
    </source>
</evidence>
<protein>
    <recommendedName>
        <fullName evidence="3">IPT/TIG domain-containing protein</fullName>
    </recommendedName>
</protein>
<dbReference type="PANTHER" id="PTHR13833">
    <property type="match status" value="1"/>
</dbReference>
<dbReference type="InterPro" id="IPR002909">
    <property type="entry name" value="IPT_dom"/>
</dbReference>
<feature type="repeat" description="NHL" evidence="2">
    <location>
        <begin position="273"/>
        <end position="308"/>
    </location>
</feature>
<dbReference type="SUPFAM" id="SSF81296">
    <property type="entry name" value="E set domains"/>
    <property type="match status" value="2"/>
</dbReference>
<evidence type="ECO:0000256" key="1">
    <source>
        <dbReference type="ARBA" id="ARBA00022737"/>
    </source>
</evidence>
<dbReference type="Proteomes" id="UP000480178">
    <property type="component" value="Chromosome"/>
</dbReference>
<feature type="repeat" description="NHL" evidence="2">
    <location>
        <begin position="492"/>
        <end position="516"/>
    </location>
</feature>
<dbReference type="PANTHER" id="PTHR13833:SF71">
    <property type="entry name" value="NHL DOMAIN-CONTAINING PROTEIN"/>
    <property type="match status" value="1"/>
</dbReference>
<dbReference type="SUPFAM" id="SSF63829">
    <property type="entry name" value="Calcium-dependent phosphotriesterase"/>
    <property type="match status" value="1"/>
</dbReference>
<dbReference type="SMART" id="SM00429">
    <property type="entry name" value="IPT"/>
    <property type="match status" value="2"/>
</dbReference>
<dbReference type="CDD" id="cd14953">
    <property type="entry name" value="NHL_like_1"/>
    <property type="match status" value="1"/>
</dbReference>
<feature type="repeat" description="NHL" evidence="2">
    <location>
        <begin position="426"/>
        <end position="468"/>
    </location>
</feature>
<dbReference type="CDD" id="cd00603">
    <property type="entry name" value="IPT_PCSR"/>
    <property type="match status" value="1"/>
</dbReference>
<feature type="repeat" description="NHL" evidence="2">
    <location>
        <begin position="380"/>
        <end position="415"/>
    </location>
</feature>
<dbReference type="InterPro" id="IPR011042">
    <property type="entry name" value="6-blade_b-propeller_TolB-like"/>
</dbReference>
<dbReference type="Pfam" id="PF01833">
    <property type="entry name" value="TIG"/>
    <property type="match status" value="2"/>
</dbReference>
<dbReference type="InterPro" id="IPR013783">
    <property type="entry name" value="Ig-like_fold"/>
</dbReference>
<feature type="domain" description="IPT/TIG" evidence="3">
    <location>
        <begin position="34"/>
        <end position="115"/>
    </location>
</feature>
<accession>A0A6C0GL95</accession>
<dbReference type="Gene3D" id="2.60.40.10">
    <property type="entry name" value="Immunoglobulins"/>
    <property type="match status" value="2"/>
</dbReference>
<keyword evidence="5" id="KW-1185">Reference proteome</keyword>
<keyword evidence="1" id="KW-0677">Repeat</keyword>
<gene>
    <name evidence="4" type="ORF">GXP67_20200</name>
</gene>
<feature type="repeat" description="NHL" evidence="2">
    <location>
        <begin position="331"/>
        <end position="362"/>
    </location>
</feature>
<dbReference type="KEGG" id="rhoz:GXP67_20200"/>
<sequence length="520" mass="52430">MKKAFYLFVLSFLFTLLWGGCKKSDDPGTQFISSPTLTGFSPTSGAVGTNVTVTGTNFSATTASNVVKFNGTTSTVSSATTTTLIVSVPAGAGSGKITVQVGTQIATSASDFTVTQPVSLVTLTSFSPTSGTAGTIVTITGTNFSANAFNNVVKFNGALAQLTASTPTSLTVNVPAGGSTGKITVQVGSQTVTSTEDFVYQSSSVTTLAGSGAFGFADGIGTVAQFFQPIGIAVDALGNAYVTDAENHRIRKVSVSGTVTTLAGSGTAGFADGSAAQFSSPRGIAIDASGNLYVADGVNNRIRKITPAGIVSTIAGSGVAGFADGNGVSAQFNFPKEIAVDASGNLYVADDINHRVRKITPTGTVSTLAGSTFGNTDGVGTAAQFNRPTGIAVDASGNVYVADLGNHRIRKITATGTVSTIAGSSSGFADGNGTEARFDSPAGIAVDVTGNVYVADADNQRIRKITSTGSVSTLAGTIPAGFADGNATIARFNKPTGIAIDASGKIYVADRLNHRIRTIQ</sequence>
<organism evidence="4 5">
    <name type="scientific">Rhodocytophaga rosea</name>
    <dbReference type="NCBI Taxonomy" id="2704465"/>
    <lineage>
        <taxon>Bacteria</taxon>
        <taxon>Pseudomonadati</taxon>
        <taxon>Bacteroidota</taxon>
        <taxon>Cytophagia</taxon>
        <taxon>Cytophagales</taxon>
        <taxon>Rhodocytophagaceae</taxon>
        <taxon>Rhodocytophaga</taxon>
    </lineage>
</organism>
<feature type="domain" description="IPT/TIG" evidence="3">
    <location>
        <begin position="120"/>
        <end position="201"/>
    </location>
</feature>
<dbReference type="PROSITE" id="PS51125">
    <property type="entry name" value="NHL"/>
    <property type="match status" value="6"/>
</dbReference>
<dbReference type="Gene3D" id="2.120.10.30">
    <property type="entry name" value="TolB, C-terminal domain"/>
    <property type="match status" value="3"/>
</dbReference>
<evidence type="ECO:0000313" key="5">
    <source>
        <dbReference type="Proteomes" id="UP000480178"/>
    </source>
</evidence>
<dbReference type="AlphaFoldDB" id="A0A6C0GL95"/>
<reference evidence="4 5" key="1">
    <citation type="submission" date="2020-01" db="EMBL/GenBank/DDBJ databases">
        <authorList>
            <person name="Kim M.K."/>
        </authorList>
    </citation>
    <scope>NUCLEOTIDE SEQUENCE [LARGE SCALE GENOMIC DNA]</scope>
    <source>
        <strain evidence="4 5">172606-1</strain>
    </source>
</reference>
<evidence type="ECO:0000256" key="2">
    <source>
        <dbReference type="PROSITE-ProRule" id="PRU00504"/>
    </source>
</evidence>
<name>A0A6C0GL95_9BACT</name>
<evidence type="ECO:0000259" key="3">
    <source>
        <dbReference type="SMART" id="SM00429"/>
    </source>
</evidence>
<dbReference type="EMBL" id="CP048222">
    <property type="protein sequence ID" value="QHT68806.1"/>
    <property type="molecule type" value="Genomic_DNA"/>
</dbReference>
<dbReference type="Pfam" id="PF01436">
    <property type="entry name" value="NHL"/>
    <property type="match status" value="5"/>
</dbReference>
<dbReference type="RefSeq" id="WP_162444809.1">
    <property type="nucleotide sequence ID" value="NZ_CP048222.1"/>
</dbReference>
<dbReference type="PROSITE" id="PS51257">
    <property type="entry name" value="PROKAR_LIPOPROTEIN"/>
    <property type="match status" value="1"/>
</dbReference>
<dbReference type="InterPro" id="IPR001258">
    <property type="entry name" value="NHL_repeat"/>
</dbReference>